<dbReference type="GO" id="GO:0003724">
    <property type="term" value="F:RNA helicase activity"/>
    <property type="evidence" value="ECO:0007669"/>
    <property type="project" value="UniProtKB-EC"/>
</dbReference>
<keyword evidence="4 7" id="KW-0347">Helicase</keyword>
<dbReference type="SUPFAM" id="SSF52540">
    <property type="entry name" value="P-loop containing nucleoside triphosphate hydrolases"/>
    <property type="match status" value="1"/>
</dbReference>
<feature type="compositionally biased region" description="Gly residues" evidence="8">
    <location>
        <begin position="478"/>
        <end position="492"/>
    </location>
</feature>
<dbReference type="CDD" id="cd18787">
    <property type="entry name" value="SF2_C_DEAD"/>
    <property type="match status" value="1"/>
</dbReference>
<dbReference type="PROSITE" id="PS51195">
    <property type="entry name" value="Q_MOTIF"/>
    <property type="match status" value="1"/>
</dbReference>
<dbReference type="AlphaFoldDB" id="A0A560WI22"/>
<evidence type="ECO:0000259" key="9">
    <source>
        <dbReference type="PROSITE" id="PS51192"/>
    </source>
</evidence>
<feature type="domain" description="Helicase C-terminal" evidence="10">
    <location>
        <begin position="273"/>
        <end position="419"/>
    </location>
</feature>
<feature type="domain" description="Helicase ATP-binding" evidence="9">
    <location>
        <begin position="70"/>
        <end position="242"/>
    </location>
</feature>
<dbReference type="GO" id="GO:0005829">
    <property type="term" value="C:cytosol"/>
    <property type="evidence" value="ECO:0007669"/>
    <property type="project" value="TreeGrafter"/>
</dbReference>
<dbReference type="OrthoDB" id="9805696at2"/>
<keyword evidence="5 7" id="KW-0067">ATP-binding</keyword>
<dbReference type="Pfam" id="PF00271">
    <property type="entry name" value="Helicase_C"/>
    <property type="match status" value="1"/>
</dbReference>
<dbReference type="InterPro" id="IPR014001">
    <property type="entry name" value="Helicase_ATP-bd"/>
</dbReference>
<evidence type="ECO:0000256" key="5">
    <source>
        <dbReference type="ARBA" id="ARBA00022840"/>
    </source>
</evidence>
<dbReference type="GO" id="GO:0009409">
    <property type="term" value="P:response to cold"/>
    <property type="evidence" value="ECO:0007669"/>
    <property type="project" value="TreeGrafter"/>
</dbReference>
<proteinExistence type="inferred from homology"/>
<dbReference type="PROSITE" id="PS51192">
    <property type="entry name" value="HELICASE_ATP_BIND_1"/>
    <property type="match status" value="1"/>
</dbReference>
<dbReference type="Pfam" id="PF00270">
    <property type="entry name" value="DEAD"/>
    <property type="match status" value="1"/>
</dbReference>
<dbReference type="GO" id="GO:0016787">
    <property type="term" value="F:hydrolase activity"/>
    <property type="evidence" value="ECO:0007669"/>
    <property type="project" value="UniProtKB-KW"/>
</dbReference>
<dbReference type="RefSeq" id="WP_144855903.1">
    <property type="nucleotide sequence ID" value="NZ_BAAAYT010000002.1"/>
</dbReference>
<feature type="compositionally biased region" description="Basic residues" evidence="8">
    <location>
        <begin position="509"/>
        <end position="519"/>
    </location>
</feature>
<evidence type="ECO:0000259" key="10">
    <source>
        <dbReference type="PROSITE" id="PS51194"/>
    </source>
</evidence>
<dbReference type="PROSITE" id="PS51194">
    <property type="entry name" value="HELICASE_CTER"/>
    <property type="match status" value="1"/>
</dbReference>
<dbReference type="CDD" id="cd00268">
    <property type="entry name" value="DEADc"/>
    <property type="match status" value="1"/>
</dbReference>
<dbReference type="PROSITE" id="PS00039">
    <property type="entry name" value="DEAD_ATP_HELICASE"/>
    <property type="match status" value="1"/>
</dbReference>
<feature type="domain" description="DEAD-box RNA helicase Q" evidence="11">
    <location>
        <begin position="39"/>
        <end position="67"/>
    </location>
</feature>
<organism evidence="12 13">
    <name type="scientific">Marihabitans asiaticum</name>
    <dbReference type="NCBI Taxonomy" id="415218"/>
    <lineage>
        <taxon>Bacteria</taxon>
        <taxon>Bacillati</taxon>
        <taxon>Actinomycetota</taxon>
        <taxon>Actinomycetes</taxon>
        <taxon>Micrococcales</taxon>
        <taxon>Intrasporangiaceae</taxon>
        <taxon>Marihabitans</taxon>
    </lineage>
</organism>
<dbReference type="SMART" id="SM00487">
    <property type="entry name" value="DEXDc"/>
    <property type="match status" value="1"/>
</dbReference>
<evidence type="ECO:0000256" key="2">
    <source>
        <dbReference type="ARBA" id="ARBA00022741"/>
    </source>
</evidence>
<evidence type="ECO:0000256" key="8">
    <source>
        <dbReference type="SAM" id="MobiDB-lite"/>
    </source>
</evidence>
<dbReference type="InterPro" id="IPR050547">
    <property type="entry name" value="DEAD_box_RNA_helicases"/>
</dbReference>
<dbReference type="InterPro" id="IPR014014">
    <property type="entry name" value="RNA_helicase_DEAD_Q_motif"/>
</dbReference>
<dbReference type="Proteomes" id="UP000315628">
    <property type="component" value="Unassembled WGS sequence"/>
</dbReference>
<keyword evidence="13" id="KW-1185">Reference proteome</keyword>
<keyword evidence="2 7" id="KW-0547">Nucleotide-binding</keyword>
<dbReference type="InterPro" id="IPR001650">
    <property type="entry name" value="Helicase_C-like"/>
</dbReference>
<protein>
    <recommendedName>
        <fullName evidence="1">RNA helicase</fullName>
        <ecNumber evidence="1">3.6.4.13</ecNumber>
    </recommendedName>
</protein>
<feature type="short sequence motif" description="Q motif" evidence="6">
    <location>
        <begin position="39"/>
        <end position="67"/>
    </location>
</feature>
<feature type="region of interest" description="Disordered" evidence="8">
    <location>
        <begin position="1"/>
        <end position="37"/>
    </location>
</feature>
<keyword evidence="3 7" id="KW-0378">Hydrolase</keyword>
<evidence type="ECO:0000256" key="1">
    <source>
        <dbReference type="ARBA" id="ARBA00012552"/>
    </source>
</evidence>
<dbReference type="InterPro" id="IPR000629">
    <property type="entry name" value="RNA-helicase_DEAD-box_CS"/>
</dbReference>
<dbReference type="InterPro" id="IPR011545">
    <property type="entry name" value="DEAD/DEAH_box_helicase_dom"/>
</dbReference>
<evidence type="ECO:0000256" key="4">
    <source>
        <dbReference type="ARBA" id="ARBA00022806"/>
    </source>
</evidence>
<dbReference type="GO" id="GO:0005524">
    <property type="term" value="F:ATP binding"/>
    <property type="evidence" value="ECO:0007669"/>
    <property type="project" value="UniProtKB-KW"/>
</dbReference>
<comment type="caution">
    <text evidence="12">The sequence shown here is derived from an EMBL/GenBank/DDBJ whole genome shotgun (WGS) entry which is preliminary data.</text>
</comment>
<accession>A0A560WI22</accession>
<dbReference type="EC" id="3.6.4.13" evidence="1"/>
<comment type="similarity">
    <text evidence="7">Belongs to the DEAD box helicase family.</text>
</comment>
<dbReference type="GO" id="GO:0005840">
    <property type="term" value="C:ribosome"/>
    <property type="evidence" value="ECO:0007669"/>
    <property type="project" value="TreeGrafter"/>
</dbReference>
<evidence type="ECO:0000256" key="7">
    <source>
        <dbReference type="RuleBase" id="RU000492"/>
    </source>
</evidence>
<dbReference type="Gene3D" id="3.40.50.300">
    <property type="entry name" value="P-loop containing nucleotide triphosphate hydrolases"/>
    <property type="match status" value="2"/>
</dbReference>
<dbReference type="InterPro" id="IPR044742">
    <property type="entry name" value="DEAD/DEAH_RhlB"/>
</dbReference>
<evidence type="ECO:0000313" key="12">
    <source>
        <dbReference type="EMBL" id="TWD17342.1"/>
    </source>
</evidence>
<dbReference type="SMART" id="SM00490">
    <property type="entry name" value="HELICc"/>
    <property type="match status" value="1"/>
</dbReference>
<dbReference type="PANTHER" id="PTHR47963:SF8">
    <property type="entry name" value="ATP-DEPENDENT RNA HELICASE DEAD"/>
    <property type="match status" value="1"/>
</dbReference>
<evidence type="ECO:0000259" key="11">
    <source>
        <dbReference type="PROSITE" id="PS51195"/>
    </source>
</evidence>
<reference evidence="12 13" key="1">
    <citation type="submission" date="2019-06" db="EMBL/GenBank/DDBJ databases">
        <title>Sequencing the genomes of 1000 actinobacteria strains.</title>
        <authorList>
            <person name="Klenk H.-P."/>
        </authorList>
    </citation>
    <scope>NUCLEOTIDE SEQUENCE [LARGE SCALE GENOMIC DNA]</scope>
    <source>
        <strain evidence="12 13">DSM 18935</strain>
    </source>
</reference>
<dbReference type="PANTHER" id="PTHR47963">
    <property type="entry name" value="DEAD-BOX ATP-DEPENDENT RNA HELICASE 47, MITOCHONDRIAL"/>
    <property type="match status" value="1"/>
</dbReference>
<sequence>MTDSTEPTFDTPADASAEAPAAEAPAAQAPAAQAPAEQPTFADFDVHPDIVASLADAGIVHPFPIQAMTLPVALGGHDIIGQAKTGTGKTLGFGVPILSHVDVDTDDRRPQALAVAPTRELAVQVATDLERAGKRRGVRVLTVYGGRAYEPQIEALQRGVHVVVGTPGRLIDLAQQGHLDLTNARTVVLDEADEMLDLGFLPDVEKLMAMTPDGRHTMLFSATMPGAIVALARRYMNQPTHIRAMSDDGEKDSHTVKAIEQFTYRAHAMDKVELLSRVLQAKDRGLTIIFSRTKRTAAKVADELSDRGFAAAAIHGDLGQGAREQALRAFRNGKVDVLVATDVAARGIDVNDVTHVINYQCPDDEKTYVHRIGRTGRAGNTGIAVTLVDWDDMSKWSMINRALDLGIPEPVETYSASPHLYEDLEIPEGAKGRLPKSQRTREGLAAEKLEDLGETGRSAGGRGGSGGGRGRDGRGDQGGRGGRGGGQRGEGGSAPRRDGESGQGGGEKPRRRRNRRRTRGGQTGQATAQD</sequence>
<feature type="compositionally biased region" description="Low complexity" evidence="8">
    <location>
        <begin position="12"/>
        <end position="37"/>
    </location>
</feature>
<evidence type="ECO:0000256" key="3">
    <source>
        <dbReference type="ARBA" id="ARBA00022801"/>
    </source>
</evidence>
<gene>
    <name evidence="12" type="ORF">FB557_0909</name>
</gene>
<dbReference type="EMBL" id="VIUW01000001">
    <property type="protein sequence ID" value="TWD17342.1"/>
    <property type="molecule type" value="Genomic_DNA"/>
</dbReference>
<evidence type="ECO:0000313" key="13">
    <source>
        <dbReference type="Proteomes" id="UP000315628"/>
    </source>
</evidence>
<evidence type="ECO:0000256" key="6">
    <source>
        <dbReference type="PROSITE-ProRule" id="PRU00552"/>
    </source>
</evidence>
<feature type="region of interest" description="Disordered" evidence="8">
    <location>
        <begin position="447"/>
        <end position="530"/>
    </location>
</feature>
<feature type="compositionally biased region" description="Gly residues" evidence="8">
    <location>
        <begin position="458"/>
        <end position="468"/>
    </location>
</feature>
<dbReference type="InterPro" id="IPR027417">
    <property type="entry name" value="P-loop_NTPase"/>
</dbReference>
<dbReference type="GO" id="GO:0033592">
    <property type="term" value="F:RNA strand annealing activity"/>
    <property type="evidence" value="ECO:0007669"/>
    <property type="project" value="TreeGrafter"/>
</dbReference>
<name>A0A560WI22_9MICO</name>